<feature type="signal peptide" evidence="1">
    <location>
        <begin position="1"/>
        <end position="20"/>
    </location>
</feature>
<evidence type="ECO:0008006" key="4">
    <source>
        <dbReference type="Google" id="ProtNLM"/>
    </source>
</evidence>
<evidence type="ECO:0000313" key="2">
    <source>
        <dbReference type="EMBL" id="QPG04418.1"/>
    </source>
</evidence>
<gene>
    <name evidence="2" type="ORF">IT774_09080</name>
</gene>
<sequence>MMTRLAALPMMLWIVLLLTGCNQDGGATNDKVKDDTPEHAALVFARSIYNDKNLDKALSLSTPRLQRILKNYHINSNVQRHVFNLPYEQVKIVADGGNKIGRAQFAENASVVLFFSGTYNDDRIEELRAVKLLRQDGQWKVDRVTANFR</sequence>
<dbReference type="KEGG" id="smaa:IT774_09080"/>
<dbReference type="Proteomes" id="UP000595095">
    <property type="component" value="Chromosome"/>
</dbReference>
<evidence type="ECO:0000256" key="1">
    <source>
        <dbReference type="SAM" id="SignalP"/>
    </source>
</evidence>
<protein>
    <recommendedName>
        <fullName evidence="4">Lipoprotein</fullName>
    </recommendedName>
</protein>
<dbReference type="EMBL" id="CP064795">
    <property type="protein sequence ID" value="QPG04418.1"/>
    <property type="molecule type" value="Genomic_DNA"/>
</dbReference>
<evidence type="ECO:0000313" key="3">
    <source>
        <dbReference type="Proteomes" id="UP000595095"/>
    </source>
</evidence>
<dbReference type="PROSITE" id="PS51257">
    <property type="entry name" value="PROKAR_LIPOPROTEIN"/>
    <property type="match status" value="1"/>
</dbReference>
<name>A0A7S9DV12_9ALTE</name>
<dbReference type="RefSeq" id="WP_195809514.1">
    <property type="nucleotide sequence ID" value="NZ_CP064795.1"/>
</dbReference>
<keyword evidence="3" id="KW-1185">Reference proteome</keyword>
<keyword evidence="1" id="KW-0732">Signal</keyword>
<accession>A0A7S9DV12</accession>
<feature type="chain" id="PRO_5032869205" description="Lipoprotein" evidence="1">
    <location>
        <begin position="21"/>
        <end position="149"/>
    </location>
</feature>
<reference evidence="2 3" key="1">
    <citation type="submission" date="2020-11" db="EMBL/GenBank/DDBJ databases">
        <title>Complete genome sequence for Salinimonas sp. strain G2-b.</title>
        <authorList>
            <person name="Park S.-J."/>
        </authorList>
    </citation>
    <scope>NUCLEOTIDE SEQUENCE [LARGE SCALE GENOMIC DNA]</scope>
    <source>
        <strain evidence="2 3">G2-b</strain>
    </source>
</reference>
<proteinExistence type="predicted"/>
<organism evidence="2 3">
    <name type="scientific">Salinimonas marina</name>
    <dbReference type="NCBI Taxonomy" id="2785918"/>
    <lineage>
        <taxon>Bacteria</taxon>
        <taxon>Pseudomonadati</taxon>
        <taxon>Pseudomonadota</taxon>
        <taxon>Gammaproteobacteria</taxon>
        <taxon>Alteromonadales</taxon>
        <taxon>Alteromonadaceae</taxon>
        <taxon>Alteromonas/Salinimonas group</taxon>
        <taxon>Salinimonas</taxon>
    </lineage>
</organism>
<dbReference type="AlphaFoldDB" id="A0A7S9DV12"/>